<dbReference type="FunFam" id="3.40.50.150:FF:000022">
    <property type="entry name" value="Ribosomal RNA small subunit methyltransferase B"/>
    <property type="match status" value="1"/>
</dbReference>
<evidence type="ECO:0000256" key="3">
    <source>
        <dbReference type="ARBA" id="ARBA00012140"/>
    </source>
</evidence>
<evidence type="ECO:0000256" key="2">
    <source>
        <dbReference type="ARBA" id="ARBA00004496"/>
    </source>
</evidence>
<dbReference type="Proteomes" id="UP000001412">
    <property type="component" value="Chromosome"/>
</dbReference>
<dbReference type="Pfam" id="PF22458">
    <property type="entry name" value="RsmF-B_ferredox"/>
    <property type="match status" value="1"/>
</dbReference>
<dbReference type="FunFam" id="1.10.940.10:FF:000006">
    <property type="entry name" value="16S rRNA (Cytosine(967)-C(5))-methyltransferase RsmB"/>
    <property type="match status" value="1"/>
</dbReference>
<dbReference type="PROSITE" id="PS51686">
    <property type="entry name" value="SAM_MT_RSMB_NOP"/>
    <property type="match status" value="1"/>
</dbReference>
<dbReference type="HOGENOM" id="CLU_005316_0_1_9"/>
<dbReference type="Gene3D" id="1.10.940.10">
    <property type="entry name" value="NusB-like"/>
    <property type="match status" value="1"/>
</dbReference>
<sequence>MCINIKNRRNLYMVTDRKVAIEVLDAVFLKNAYSNIALNNALNKYKLNEKDKAFITELVYGTIKYRHTIDTILNSYIKKGIKSVDKYVLNILRIGIYQLRYLDKVPSFAAVNECVELGKVKSKGTGKLINGVLRNYIRNKDPKYYDESNLVEKLSFEYSYPKWMIDLFLKQYGREKIEEILKGLNSIPSITVRVNNIKSDYESVWNSLEDNNYNIEEGLVCPEAIRIIKGRAIEKNPLFKEGLITVQDESAMLVAGAMDLEDNMNVMDLCSAPGGKTTHISEIMNNTGKVLAFDIHENKLDLIKQNKERLGVKNIDLILGDGTLYNKKYSEFANRILIDAPCSGLGIIRKKPEIKYTKSAKDLKSIVHIQRKILENGAKYLKKNGILLYSTCTLNKKENIENVKWFLKEFPNFKIEKIFLGNLDNFIYDEYGTLTILPNEYMDGFYIAKFKKQR</sequence>
<evidence type="ECO:0000259" key="14">
    <source>
        <dbReference type="PROSITE" id="PS51686"/>
    </source>
</evidence>
<protein>
    <recommendedName>
        <fullName evidence="3">16S rRNA (cytosine(967)-C(5))-methyltransferase</fullName>
        <ecNumber evidence="3">2.1.1.176</ecNumber>
    </recommendedName>
    <alternativeName>
        <fullName evidence="10">16S rRNA m5C967 methyltransferase</fullName>
    </alternativeName>
    <alternativeName>
        <fullName evidence="11">rRNA (cytosine-C(5)-)-methyltransferase RsmB</fullName>
    </alternativeName>
</protein>
<dbReference type="SUPFAM" id="SSF48013">
    <property type="entry name" value="NusB-like"/>
    <property type="match status" value="1"/>
</dbReference>
<dbReference type="FunFam" id="3.30.70.1170:FF:000003">
    <property type="entry name" value="16S rRNA (Cytosine(967)-C(5))-methyltransferase RsmB"/>
    <property type="match status" value="1"/>
</dbReference>
<feature type="binding site" evidence="13">
    <location>
        <position position="339"/>
    </location>
    <ligand>
        <name>S-adenosyl-L-methionine</name>
        <dbReference type="ChEBI" id="CHEBI:59789"/>
    </ligand>
</feature>
<evidence type="ECO:0000313" key="16">
    <source>
        <dbReference type="Proteomes" id="UP000001412"/>
    </source>
</evidence>
<dbReference type="InterPro" id="IPR004573">
    <property type="entry name" value="rRNA_ssu_MeTfrase_B"/>
</dbReference>
<gene>
    <name evidence="15" type="ordered locus">CTC_01222</name>
</gene>
<dbReference type="Gene3D" id="3.30.70.1170">
    <property type="entry name" value="Sun protein, domain 3"/>
    <property type="match status" value="1"/>
</dbReference>
<dbReference type="InterPro" id="IPR035926">
    <property type="entry name" value="NusB-like_sf"/>
</dbReference>
<dbReference type="InterPro" id="IPR029063">
    <property type="entry name" value="SAM-dependent_MTases_sf"/>
</dbReference>
<organism evidence="15 16">
    <name type="scientific">Clostridium tetani (strain Massachusetts / E88)</name>
    <dbReference type="NCBI Taxonomy" id="212717"/>
    <lineage>
        <taxon>Bacteria</taxon>
        <taxon>Bacillati</taxon>
        <taxon>Bacillota</taxon>
        <taxon>Clostridia</taxon>
        <taxon>Eubacteriales</taxon>
        <taxon>Clostridiaceae</taxon>
        <taxon>Clostridium</taxon>
    </lineage>
</organism>
<evidence type="ECO:0000256" key="4">
    <source>
        <dbReference type="ARBA" id="ARBA00022490"/>
    </source>
</evidence>
<dbReference type="GO" id="GO:0006355">
    <property type="term" value="P:regulation of DNA-templated transcription"/>
    <property type="evidence" value="ECO:0007669"/>
    <property type="project" value="InterPro"/>
</dbReference>
<evidence type="ECO:0000256" key="11">
    <source>
        <dbReference type="ARBA" id="ARBA00031088"/>
    </source>
</evidence>
<dbReference type="AlphaFoldDB" id="Q895P9"/>
<accession>Q895P9</accession>
<feature type="binding site" evidence="13">
    <location>
        <position position="294"/>
    </location>
    <ligand>
        <name>S-adenosyl-L-methionine</name>
        <dbReference type="ChEBI" id="CHEBI:59789"/>
    </ligand>
</feature>
<comment type="similarity">
    <text evidence="13">Belongs to the class I-like SAM-binding methyltransferase superfamily. RsmB/NOP family.</text>
</comment>
<dbReference type="PANTHER" id="PTHR22807:SF53">
    <property type="entry name" value="RIBOSOMAL RNA SMALL SUBUNIT METHYLTRANSFERASE B-RELATED"/>
    <property type="match status" value="1"/>
</dbReference>
<proteinExistence type="inferred from homology"/>
<dbReference type="STRING" id="212717.CTC_01222"/>
<feature type="binding site" evidence="13">
    <location>
        <begin position="270"/>
        <end position="276"/>
    </location>
    <ligand>
        <name>S-adenosyl-L-methionine</name>
        <dbReference type="ChEBI" id="CHEBI:59789"/>
    </ligand>
</feature>
<dbReference type="InterPro" id="IPR049560">
    <property type="entry name" value="MeTrfase_RsmB-F_NOP2_cat"/>
</dbReference>
<keyword evidence="8 13" id="KW-0949">S-adenosyl-L-methionine</keyword>
<dbReference type="GO" id="GO:0008649">
    <property type="term" value="F:rRNA methyltransferase activity"/>
    <property type="evidence" value="ECO:0007669"/>
    <property type="project" value="InterPro"/>
</dbReference>
<keyword evidence="7 13" id="KW-0808">Transferase</keyword>
<feature type="binding site" evidence="13">
    <location>
        <position position="321"/>
    </location>
    <ligand>
        <name>S-adenosyl-L-methionine</name>
        <dbReference type="ChEBI" id="CHEBI:59789"/>
    </ligand>
</feature>
<comment type="catalytic activity">
    <reaction evidence="12">
        <text>cytidine(967) in 16S rRNA + S-adenosyl-L-methionine = 5-methylcytidine(967) in 16S rRNA + S-adenosyl-L-homocysteine + H(+)</text>
        <dbReference type="Rhea" id="RHEA:42748"/>
        <dbReference type="Rhea" id="RHEA-COMP:10219"/>
        <dbReference type="Rhea" id="RHEA-COMP:10220"/>
        <dbReference type="ChEBI" id="CHEBI:15378"/>
        <dbReference type="ChEBI" id="CHEBI:57856"/>
        <dbReference type="ChEBI" id="CHEBI:59789"/>
        <dbReference type="ChEBI" id="CHEBI:74483"/>
        <dbReference type="ChEBI" id="CHEBI:82748"/>
        <dbReference type="EC" id="2.1.1.176"/>
    </reaction>
</comment>
<dbReference type="InterPro" id="IPR006027">
    <property type="entry name" value="NusB_RsmB_TIM44"/>
</dbReference>
<keyword evidence="16" id="KW-1185">Reference proteome</keyword>
<keyword evidence="5" id="KW-0698">rRNA processing</keyword>
<dbReference type="Pfam" id="PF01189">
    <property type="entry name" value="Methyltr_RsmB-F"/>
    <property type="match status" value="1"/>
</dbReference>
<dbReference type="InterPro" id="IPR023267">
    <property type="entry name" value="RCMT"/>
</dbReference>
<evidence type="ECO:0000256" key="12">
    <source>
        <dbReference type="ARBA" id="ARBA00047283"/>
    </source>
</evidence>
<dbReference type="NCBIfam" id="NF011494">
    <property type="entry name" value="PRK14902.1"/>
    <property type="match status" value="1"/>
</dbReference>
<feature type="domain" description="SAM-dependent MTase RsmB/NOP-type" evidence="14">
    <location>
        <begin position="180"/>
        <end position="453"/>
    </location>
</feature>
<feature type="active site" description="Nucleophile" evidence="13">
    <location>
        <position position="392"/>
    </location>
</feature>
<comment type="function">
    <text evidence="1">Specifically methylates the cytosine at position 967 (m5C967) of 16S rRNA.</text>
</comment>
<evidence type="ECO:0000256" key="1">
    <source>
        <dbReference type="ARBA" id="ARBA00002724"/>
    </source>
</evidence>
<dbReference type="Pfam" id="PF01029">
    <property type="entry name" value="NusB"/>
    <property type="match status" value="1"/>
</dbReference>
<dbReference type="EMBL" id="AE015927">
    <property type="protein sequence ID" value="AAO35791.1"/>
    <property type="molecule type" value="Genomic_DNA"/>
</dbReference>
<name>Q895P9_CLOTE</name>
<dbReference type="EC" id="2.1.1.176" evidence="3"/>
<evidence type="ECO:0000313" key="15">
    <source>
        <dbReference type="EMBL" id="AAO35791.1"/>
    </source>
</evidence>
<evidence type="ECO:0000256" key="5">
    <source>
        <dbReference type="ARBA" id="ARBA00022552"/>
    </source>
</evidence>
<evidence type="ECO:0000256" key="9">
    <source>
        <dbReference type="ARBA" id="ARBA00022884"/>
    </source>
</evidence>
<keyword evidence="9 13" id="KW-0694">RNA-binding</keyword>
<dbReference type="GO" id="GO:0005737">
    <property type="term" value="C:cytoplasm"/>
    <property type="evidence" value="ECO:0007669"/>
    <property type="project" value="UniProtKB-SubCell"/>
</dbReference>
<comment type="subcellular location">
    <subcellularLocation>
        <location evidence="2">Cytoplasm</location>
    </subcellularLocation>
</comment>
<evidence type="ECO:0000256" key="10">
    <source>
        <dbReference type="ARBA" id="ARBA00030399"/>
    </source>
</evidence>
<dbReference type="NCBIfam" id="TIGR00563">
    <property type="entry name" value="rsmB"/>
    <property type="match status" value="1"/>
</dbReference>
<evidence type="ECO:0000256" key="7">
    <source>
        <dbReference type="ARBA" id="ARBA00022679"/>
    </source>
</evidence>
<dbReference type="InterPro" id="IPR054728">
    <property type="entry name" value="RsmB-like_ferredoxin"/>
</dbReference>
<dbReference type="KEGG" id="ctc:CTC_01222"/>
<dbReference type="GO" id="GO:0003723">
    <property type="term" value="F:RNA binding"/>
    <property type="evidence" value="ECO:0007669"/>
    <property type="project" value="UniProtKB-UniRule"/>
</dbReference>
<dbReference type="InterPro" id="IPR001678">
    <property type="entry name" value="MeTrfase_RsmB-F_NOP2_dom"/>
</dbReference>
<dbReference type="PANTHER" id="PTHR22807">
    <property type="entry name" value="NOP2 YEAST -RELATED NOL1/NOP2/FMU SUN DOMAIN-CONTAINING"/>
    <property type="match status" value="1"/>
</dbReference>
<reference evidence="15 16" key="1">
    <citation type="journal article" date="2003" name="Proc. Natl. Acad. Sci. U.S.A.">
        <title>The genome sequence of Clostridium tetani, the causative agent of tetanus disease.</title>
        <authorList>
            <person name="Brueggemann H."/>
            <person name="Baumer S."/>
            <person name="Fricke W.F."/>
            <person name="Wiezer A."/>
            <person name="Liesegang H."/>
            <person name="Decker I."/>
            <person name="Herzberg C."/>
            <person name="Martinez-Arias R."/>
            <person name="Merkl R."/>
            <person name="Henne A."/>
            <person name="Gottschalk G."/>
        </authorList>
    </citation>
    <scope>NUCLEOTIDE SEQUENCE [LARGE SCALE GENOMIC DNA]</scope>
    <source>
        <strain evidence="16">Massachusetts / E88</strain>
    </source>
</reference>
<dbReference type="Gene3D" id="3.40.50.150">
    <property type="entry name" value="Vaccinia Virus protein VP39"/>
    <property type="match status" value="1"/>
</dbReference>
<keyword evidence="6 13" id="KW-0489">Methyltransferase</keyword>
<keyword evidence="4" id="KW-0963">Cytoplasm</keyword>
<evidence type="ECO:0000256" key="13">
    <source>
        <dbReference type="PROSITE-ProRule" id="PRU01023"/>
    </source>
</evidence>
<dbReference type="SUPFAM" id="SSF53335">
    <property type="entry name" value="S-adenosyl-L-methionine-dependent methyltransferases"/>
    <property type="match status" value="1"/>
</dbReference>
<dbReference type="CDD" id="cd02440">
    <property type="entry name" value="AdoMet_MTases"/>
    <property type="match status" value="1"/>
</dbReference>
<dbReference type="PRINTS" id="PR02008">
    <property type="entry name" value="RCMTFAMILY"/>
</dbReference>
<evidence type="ECO:0000256" key="8">
    <source>
        <dbReference type="ARBA" id="ARBA00022691"/>
    </source>
</evidence>
<evidence type="ECO:0000256" key="6">
    <source>
        <dbReference type="ARBA" id="ARBA00022603"/>
    </source>
</evidence>